<keyword evidence="1 2" id="KW-0732">Signal</keyword>
<evidence type="ECO:0000313" key="3">
    <source>
        <dbReference type="EMBL" id="KAK5989238.1"/>
    </source>
</evidence>
<feature type="chain" id="PRO_5045402686" description="RlpA-like protein double-psi beta-barrel domain-containing protein" evidence="2">
    <location>
        <begin position="20"/>
        <end position="128"/>
    </location>
</feature>
<dbReference type="SUPFAM" id="SSF50685">
    <property type="entry name" value="Barwin-like endoglucanases"/>
    <property type="match status" value="1"/>
</dbReference>
<evidence type="ECO:0000256" key="2">
    <source>
        <dbReference type="SAM" id="SignalP"/>
    </source>
</evidence>
<reference evidence="3 4" key="1">
    <citation type="submission" date="2024-01" db="EMBL/GenBank/DDBJ databases">
        <title>Complete genome of Cladobotryum mycophilum ATHUM6906.</title>
        <authorList>
            <person name="Christinaki A.C."/>
            <person name="Myridakis A.I."/>
            <person name="Kouvelis V.N."/>
        </authorList>
    </citation>
    <scope>NUCLEOTIDE SEQUENCE [LARGE SCALE GENOMIC DNA]</scope>
    <source>
        <strain evidence="3 4">ATHUM6906</strain>
    </source>
</reference>
<organism evidence="3 4">
    <name type="scientific">Cladobotryum mycophilum</name>
    <dbReference type="NCBI Taxonomy" id="491253"/>
    <lineage>
        <taxon>Eukaryota</taxon>
        <taxon>Fungi</taxon>
        <taxon>Dikarya</taxon>
        <taxon>Ascomycota</taxon>
        <taxon>Pezizomycotina</taxon>
        <taxon>Sordariomycetes</taxon>
        <taxon>Hypocreomycetidae</taxon>
        <taxon>Hypocreales</taxon>
        <taxon>Hypocreaceae</taxon>
        <taxon>Cladobotryum</taxon>
    </lineage>
</organism>
<dbReference type="CDD" id="cd22191">
    <property type="entry name" value="DPBB_RlpA_EXP_N-like"/>
    <property type="match status" value="1"/>
</dbReference>
<protein>
    <recommendedName>
        <fullName evidence="5">RlpA-like protein double-psi beta-barrel domain-containing protein</fullName>
    </recommendedName>
</protein>
<keyword evidence="4" id="KW-1185">Reference proteome</keyword>
<sequence length="128" mass="13414">MPSFKIVTALLALAFTATAAPVAEEPSFTIEAAQESGDLTYFTPGLGACGWQSKSSDYIVAISSQIWANRGHCGKHIKVHYGSRTIDVTVVDECPGCSAGSLDLSPSAFQAVVGSLGPGRVHATWNWA</sequence>
<proteinExistence type="predicted"/>
<dbReference type="PANTHER" id="PTHR31836">
    <property type="match status" value="1"/>
</dbReference>
<dbReference type="InterPro" id="IPR051477">
    <property type="entry name" value="Expansin_CellWall"/>
</dbReference>
<evidence type="ECO:0000313" key="4">
    <source>
        <dbReference type="Proteomes" id="UP001338125"/>
    </source>
</evidence>
<dbReference type="PANTHER" id="PTHR31836:SF28">
    <property type="entry name" value="SRCR DOMAIN-CONTAINING PROTEIN-RELATED"/>
    <property type="match status" value="1"/>
</dbReference>
<accession>A0ABR0SAS8</accession>
<comment type="caution">
    <text evidence="3">The sequence shown here is derived from an EMBL/GenBank/DDBJ whole genome shotgun (WGS) entry which is preliminary data.</text>
</comment>
<evidence type="ECO:0008006" key="5">
    <source>
        <dbReference type="Google" id="ProtNLM"/>
    </source>
</evidence>
<gene>
    <name evidence="3" type="ORF">PT974_10744</name>
</gene>
<evidence type="ECO:0000256" key="1">
    <source>
        <dbReference type="ARBA" id="ARBA00022729"/>
    </source>
</evidence>
<dbReference type="EMBL" id="JAVFKD010000015">
    <property type="protein sequence ID" value="KAK5989238.1"/>
    <property type="molecule type" value="Genomic_DNA"/>
</dbReference>
<name>A0ABR0SAS8_9HYPO</name>
<feature type="signal peptide" evidence="2">
    <location>
        <begin position="1"/>
        <end position="19"/>
    </location>
</feature>
<dbReference type="Gene3D" id="2.40.40.10">
    <property type="entry name" value="RlpA-like domain"/>
    <property type="match status" value="1"/>
</dbReference>
<dbReference type="Proteomes" id="UP001338125">
    <property type="component" value="Unassembled WGS sequence"/>
</dbReference>
<dbReference type="InterPro" id="IPR036908">
    <property type="entry name" value="RlpA-like_sf"/>
</dbReference>